<sequence>MTSEQRARSGFWERSTAWKAVLLIIGCLVFYLAVGWVVGRVFDGEIDDGNPIGTASSTFFALVLPVAIGGAVLLLVTARLGWLRTIFGPQPVGGSRWMWVAPVLVVVAIVGHLGATSWSSWSSVEVLMVGLLGICIGVAEELATRGLAVKILRDAGHSERYVMVVSSLLFALMHTINLLSGMTLGTVAATLVYTFGFGACIYLAMRVTGTIWTAIVLHALTDPSTFLATGGIDEAVTDQTGGMSLLAAAATILLILVGVVAIFLVHGKAQASGDV</sequence>
<feature type="transmembrane region" description="Helical" evidence="1">
    <location>
        <begin position="244"/>
        <end position="265"/>
    </location>
</feature>
<dbReference type="EMBL" id="CP158165">
    <property type="protein sequence ID" value="XBV27721.1"/>
    <property type="molecule type" value="Genomic_DNA"/>
</dbReference>
<evidence type="ECO:0000259" key="2">
    <source>
        <dbReference type="Pfam" id="PF02517"/>
    </source>
</evidence>
<reference evidence="3" key="1">
    <citation type="submission" date="2024-06" db="EMBL/GenBank/DDBJ databases">
        <title>Kribbella sp. strain HUAS MG21 genome sequences.</title>
        <authorList>
            <person name="Mo P."/>
        </authorList>
    </citation>
    <scope>NUCLEOTIDE SEQUENCE</scope>
    <source>
        <strain evidence="3">HUAS MG21</strain>
    </source>
</reference>
<evidence type="ECO:0000256" key="1">
    <source>
        <dbReference type="SAM" id="Phobius"/>
    </source>
</evidence>
<dbReference type="EC" id="3.4.-.-" evidence="3"/>
<dbReference type="PANTHER" id="PTHR36435">
    <property type="entry name" value="SLR1288 PROTEIN"/>
    <property type="match status" value="1"/>
</dbReference>
<keyword evidence="3" id="KW-0378">Hydrolase</keyword>
<proteinExistence type="predicted"/>
<organism evidence="3">
    <name type="scientific">Kribbella sp. HUAS MG21</name>
    <dbReference type="NCBI Taxonomy" id="3160966"/>
    <lineage>
        <taxon>Bacteria</taxon>
        <taxon>Bacillati</taxon>
        <taxon>Actinomycetota</taxon>
        <taxon>Actinomycetes</taxon>
        <taxon>Propionibacteriales</taxon>
        <taxon>Kribbellaceae</taxon>
        <taxon>Kribbella</taxon>
    </lineage>
</organism>
<protein>
    <submittedName>
        <fullName evidence="3">CPBP family intramembrane glutamic endopeptidase</fullName>
        <ecNumber evidence="3">3.4.-.-</ecNumber>
    </submittedName>
</protein>
<accession>A0AAU7TLV4</accession>
<dbReference type="RefSeq" id="WP_350280504.1">
    <property type="nucleotide sequence ID" value="NZ_CP158165.1"/>
</dbReference>
<feature type="transmembrane region" description="Helical" evidence="1">
    <location>
        <begin position="121"/>
        <end position="139"/>
    </location>
</feature>
<feature type="transmembrane region" description="Helical" evidence="1">
    <location>
        <begin position="160"/>
        <end position="179"/>
    </location>
</feature>
<dbReference type="GO" id="GO:0004175">
    <property type="term" value="F:endopeptidase activity"/>
    <property type="evidence" value="ECO:0007669"/>
    <property type="project" value="UniProtKB-ARBA"/>
</dbReference>
<feature type="transmembrane region" description="Helical" evidence="1">
    <location>
        <begin position="185"/>
        <end position="204"/>
    </location>
</feature>
<feature type="domain" description="CAAX prenyl protease 2/Lysostaphin resistance protein A-like" evidence="2">
    <location>
        <begin position="125"/>
        <end position="222"/>
    </location>
</feature>
<dbReference type="Pfam" id="PF02517">
    <property type="entry name" value="Rce1-like"/>
    <property type="match status" value="1"/>
</dbReference>
<dbReference type="GO" id="GO:0080120">
    <property type="term" value="P:CAAX-box protein maturation"/>
    <property type="evidence" value="ECO:0007669"/>
    <property type="project" value="UniProtKB-ARBA"/>
</dbReference>
<dbReference type="PANTHER" id="PTHR36435:SF1">
    <property type="entry name" value="CAAX AMINO TERMINAL PROTEASE FAMILY PROTEIN"/>
    <property type="match status" value="1"/>
</dbReference>
<dbReference type="AlphaFoldDB" id="A0AAU7TLV4"/>
<evidence type="ECO:0000313" key="3">
    <source>
        <dbReference type="EMBL" id="XBV27721.1"/>
    </source>
</evidence>
<gene>
    <name evidence="3" type="ORF">ABN611_15125</name>
</gene>
<name>A0AAU7TLV4_9ACTN</name>
<dbReference type="InterPro" id="IPR052710">
    <property type="entry name" value="CAAX_protease"/>
</dbReference>
<keyword evidence="1" id="KW-0812">Transmembrane</keyword>
<feature type="transmembrane region" description="Helical" evidence="1">
    <location>
        <begin position="97"/>
        <end position="115"/>
    </location>
</feature>
<keyword evidence="1" id="KW-0472">Membrane</keyword>
<keyword evidence="1" id="KW-1133">Transmembrane helix</keyword>
<feature type="transmembrane region" description="Helical" evidence="1">
    <location>
        <begin position="20"/>
        <end position="38"/>
    </location>
</feature>
<feature type="transmembrane region" description="Helical" evidence="1">
    <location>
        <begin position="58"/>
        <end position="76"/>
    </location>
</feature>
<feature type="transmembrane region" description="Helical" evidence="1">
    <location>
        <begin position="211"/>
        <end position="232"/>
    </location>
</feature>
<dbReference type="InterPro" id="IPR003675">
    <property type="entry name" value="Rce1/LyrA-like_dom"/>
</dbReference>